<protein>
    <submittedName>
        <fullName evidence="1">Kinase-like protein</fullName>
    </submittedName>
</protein>
<dbReference type="Proteomes" id="UP000308600">
    <property type="component" value="Unassembled WGS sequence"/>
</dbReference>
<evidence type="ECO:0000313" key="1">
    <source>
        <dbReference type="EMBL" id="TFK69935.1"/>
    </source>
</evidence>
<gene>
    <name evidence="1" type="ORF">BDN72DRAFT_857292</name>
</gene>
<keyword evidence="2" id="KW-1185">Reference proteome</keyword>
<proteinExistence type="predicted"/>
<name>A0ACD3AWK0_9AGAR</name>
<reference evidence="1 2" key="1">
    <citation type="journal article" date="2019" name="Nat. Ecol. Evol.">
        <title>Megaphylogeny resolves global patterns of mushroom evolution.</title>
        <authorList>
            <person name="Varga T."/>
            <person name="Krizsan K."/>
            <person name="Foldi C."/>
            <person name="Dima B."/>
            <person name="Sanchez-Garcia M."/>
            <person name="Sanchez-Ramirez S."/>
            <person name="Szollosi G.J."/>
            <person name="Szarkandi J.G."/>
            <person name="Papp V."/>
            <person name="Albert L."/>
            <person name="Andreopoulos W."/>
            <person name="Angelini C."/>
            <person name="Antonin V."/>
            <person name="Barry K.W."/>
            <person name="Bougher N.L."/>
            <person name="Buchanan P."/>
            <person name="Buyck B."/>
            <person name="Bense V."/>
            <person name="Catcheside P."/>
            <person name="Chovatia M."/>
            <person name="Cooper J."/>
            <person name="Damon W."/>
            <person name="Desjardin D."/>
            <person name="Finy P."/>
            <person name="Geml J."/>
            <person name="Haridas S."/>
            <person name="Hughes K."/>
            <person name="Justo A."/>
            <person name="Karasinski D."/>
            <person name="Kautmanova I."/>
            <person name="Kiss B."/>
            <person name="Kocsube S."/>
            <person name="Kotiranta H."/>
            <person name="LaButti K.M."/>
            <person name="Lechner B.E."/>
            <person name="Liimatainen K."/>
            <person name="Lipzen A."/>
            <person name="Lukacs Z."/>
            <person name="Mihaltcheva S."/>
            <person name="Morgado L.N."/>
            <person name="Niskanen T."/>
            <person name="Noordeloos M.E."/>
            <person name="Ohm R.A."/>
            <person name="Ortiz-Santana B."/>
            <person name="Ovrebo C."/>
            <person name="Racz N."/>
            <person name="Riley R."/>
            <person name="Savchenko A."/>
            <person name="Shiryaev A."/>
            <person name="Soop K."/>
            <person name="Spirin V."/>
            <person name="Szebenyi C."/>
            <person name="Tomsovsky M."/>
            <person name="Tulloss R.E."/>
            <person name="Uehling J."/>
            <person name="Grigoriev I.V."/>
            <person name="Vagvolgyi C."/>
            <person name="Papp T."/>
            <person name="Martin F.M."/>
            <person name="Miettinen O."/>
            <person name="Hibbett D.S."/>
            <person name="Nagy L.G."/>
        </authorList>
    </citation>
    <scope>NUCLEOTIDE SEQUENCE [LARGE SCALE GENOMIC DNA]</scope>
    <source>
        <strain evidence="1 2">NL-1719</strain>
    </source>
</reference>
<accession>A0ACD3AWK0</accession>
<sequence>MPTTSRQEVSATKCAPPILPFDPPGEVPTVDHLEAHKDHGRPMLNNYTRHAKVGGGQHGEVYLCHRVNGKLPHGHPERRIPVAMKSVKRDNHRAQQFKKLKQHRLPTSADHTPMADRLNTTEAKIRKEIAIMKKCRHPHVVRLYEVIDDRMKDKIYMVMEYLGGGEVKWRNDQHQPILTVEQTRRIMRDAILGLEYLHYQGIIHRDIKPANLLWTEDRRQVKIGDFGVSHFSYAQRLAAAGEDGSREDPTDPILLDDSDLTRRAGTPSFLAPEVVFEHFGDTPDMPMAGSSHSAANSTSSHLHTLQHIPPPSSSQSQSTTRPPLTKAIDIWALGVTLYCLLFGKTPFVADSTVPGSEWSLYQAICNQDWNPDDLMGFDQVPTGGRHPDGHSDGALVMQLLDHLLEKDATKRIVLSEVKTSPWFLRDLPDPQKWLKVTSPTKIDVSAEETSEAMSTVRFRWNWGHKITRRISSLLKIKPPRSRDMSSASGRVISAPQMGNGQGTTMNGGGATSAPQTASQPNPGLAGKNKSKGRVRTTSQQSTYGQTSSITTFGANSTSTFTQSRPSSKQSRNMSTDKFSPPSRGSESISIADTSSMLRSSSGVGVSSFGTSSMTHSTTTAIAGPSSTTSLHSPTDRDKEKPKTRFNLFGWKSTKSSSSSSSAHEKSHPSLHVQTNGPPNGILNYPSSVGTSSQGPASAVSSASNSTRYGGSGSSTRYSRRSDEPIRHYRSAQDTTTTLGQHQISPYAQHRSQNPHHQNYAPSHLMTGGLSAARRASSWGQGDQSMQSAADVVSVQSAHELDEHTMNVGAGGISNERAYVVRNSSRLTASPLTPGSPNPGYDPYTGLPISSSPPGGMHMNGYGDEHDPYGTVRGRPFIGDENGSIAGGTVSSTMTGDEASMSESTSGRFGPACYDETSTIASAASAASVTESATESTPESGTGTWQRGSDLFASSEDFDGGDGEGRSGIGSTSGRDGRSQRSQRSQQSQRSRQRPIDIPDVEVEADEEDEEYELGAARHMSASALAPLNPVDRRTHKSSPELRRRRSTGSRSDSGRSTPGEESDGDGVVFSTSNSRRRMAEASASASPR</sequence>
<evidence type="ECO:0000313" key="2">
    <source>
        <dbReference type="Proteomes" id="UP000308600"/>
    </source>
</evidence>
<organism evidence="1 2">
    <name type="scientific">Pluteus cervinus</name>
    <dbReference type="NCBI Taxonomy" id="181527"/>
    <lineage>
        <taxon>Eukaryota</taxon>
        <taxon>Fungi</taxon>
        <taxon>Dikarya</taxon>
        <taxon>Basidiomycota</taxon>
        <taxon>Agaricomycotina</taxon>
        <taxon>Agaricomycetes</taxon>
        <taxon>Agaricomycetidae</taxon>
        <taxon>Agaricales</taxon>
        <taxon>Pluteineae</taxon>
        <taxon>Pluteaceae</taxon>
        <taxon>Pluteus</taxon>
    </lineage>
</organism>
<dbReference type="EMBL" id="ML208321">
    <property type="protein sequence ID" value="TFK69935.1"/>
    <property type="molecule type" value="Genomic_DNA"/>
</dbReference>